<protein>
    <recommendedName>
        <fullName evidence="8">Zn(2)-C6 fungal-type domain-containing protein</fullName>
    </recommendedName>
</protein>
<dbReference type="InterPro" id="IPR050987">
    <property type="entry name" value="AtrR-like"/>
</dbReference>
<evidence type="ECO:0000256" key="2">
    <source>
        <dbReference type="ARBA" id="ARBA00022723"/>
    </source>
</evidence>
<feature type="region of interest" description="Disordered" evidence="7">
    <location>
        <begin position="790"/>
        <end position="844"/>
    </location>
</feature>
<feature type="compositionally biased region" description="Polar residues" evidence="7">
    <location>
        <begin position="7"/>
        <end position="16"/>
    </location>
</feature>
<dbReference type="SUPFAM" id="SSF57701">
    <property type="entry name" value="Zn2/Cys6 DNA-binding domain"/>
    <property type="match status" value="1"/>
</dbReference>
<dbReference type="PANTHER" id="PTHR46910">
    <property type="entry name" value="TRANSCRIPTION FACTOR PDR1"/>
    <property type="match status" value="1"/>
</dbReference>
<feature type="region of interest" description="Disordered" evidence="7">
    <location>
        <begin position="53"/>
        <end position="95"/>
    </location>
</feature>
<comment type="subcellular location">
    <subcellularLocation>
        <location evidence="1">Nucleus</location>
    </subcellularLocation>
</comment>
<gene>
    <name evidence="9" type="ORF">CAAN4_G05952</name>
</gene>
<name>A0ABP0EKR6_9ASCO</name>
<evidence type="ECO:0000313" key="9">
    <source>
        <dbReference type="EMBL" id="CAK7916875.1"/>
    </source>
</evidence>
<dbReference type="CDD" id="cd00067">
    <property type="entry name" value="GAL4"/>
    <property type="match status" value="1"/>
</dbReference>
<proteinExistence type="predicted"/>
<dbReference type="SMART" id="SM00066">
    <property type="entry name" value="GAL4"/>
    <property type="match status" value="1"/>
</dbReference>
<dbReference type="InterPro" id="IPR001138">
    <property type="entry name" value="Zn2Cys6_DnaBD"/>
</dbReference>
<feature type="compositionally biased region" description="Low complexity" evidence="7">
    <location>
        <begin position="73"/>
        <end position="86"/>
    </location>
</feature>
<keyword evidence="5" id="KW-0804">Transcription</keyword>
<dbReference type="Gene3D" id="4.10.240.10">
    <property type="entry name" value="Zn(2)-C6 fungal-type DNA-binding domain"/>
    <property type="match status" value="1"/>
</dbReference>
<feature type="compositionally biased region" description="Low complexity" evidence="7">
    <location>
        <begin position="130"/>
        <end position="155"/>
    </location>
</feature>
<dbReference type="CDD" id="cd12148">
    <property type="entry name" value="fungal_TF_MHR"/>
    <property type="match status" value="1"/>
</dbReference>
<evidence type="ECO:0000256" key="3">
    <source>
        <dbReference type="ARBA" id="ARBA00023015"/>
    </source>
</evidence>
<keyword evidence="2" id="KW-0479">Metal-binding</keyword>
<evidence type="ECO:0000256" key="5">
    <source>
        <dbReference type="ARBA" id="ARBA00023163"/>
    </source>
</evidence>
<dbReference type="Proteomes" id="UP001497600">
    <property type="component" value="Chromosome G"/>
</dbReference>
<evidence type="ECO:0000256" key="4">
    <source>
        <dbReference type="ARBA" id="ARBA00023125"/>
    </source>
</evidence>
<feature type="compositionally biased region" description="Polar residues" evidence="7">
    <location>
        <begin position="797"/>
        <end position="821"/>
    </location>
</feature>
<dbReference type="Pfam" id="PF04082">
    <property type="entry name" value="Fungal_trans"/>
    <property type="match status" value="1"/>
</dbReference>
<dbReference type="SMART" id="SM00906">
    <property type="entry name" value="Fungal_trans"/>
    <property type="match status" value="1"/>
</dbReference>
<evidence type="ECO:0000313" key="10">
    <source>
        <dbReference type="Proteomes" id="UP001497600"/>
    </source>
</evidence>
<evidence type="ECO:0000256" key="6">
    <source>
        <dbReference type="ARBA" id="ARBA00023242"/>
    </source>
</evidence>
<keyword evidence="10" id="KW-1185">Reference proteome</keyword>
<keyword evidence="6" id="KW-0539">Nucleus</keyword>
<keyword evidence="3" id="KW-0805">Transcription regulation</keyword>
<accession>A0ABP0EKR6</accession>
<dbReference type="InterPro" id="IPR036864">
    <property type="entry name" value="Zn2-C6_fun-type_DNA-bd_sf"/>
</dbReference>
<feature type="region of interest" description="Disordered" evidence="7">
    <location>
        <begin position="125"/>
        <end position="162"/>
    </location>
</feature>
<sequence>MTEESNIEQNEGVNSNKRQRISKACDACRRKKSKCNGEIPCRGCSSAEVCTYSAHKERRKRKAASKVDPPVNDSDPTTTTADEPTPGSGIANAVSSATRKTIQGLNSRIASLESLLFTLVEKMEVPQTNETGSDSDSPTSSTSTETSPEEATTPPNDLTTVSSSKNAFTRFTGIAGRKMAKAPPAKAKCHSLLCIITENSLQWIKSKLRFRDISLFWSLERLPLAFNATMLSSVRSWIDTPSKSRGGASIRHKKELTQYGDFPLDSKLVFGLLSSYYSRISDANILCHVDFIRELFDRYYESEKESSIRRKFKYSELLIMNISLAMALENKGDEWNKATELYSDVELKNFQQVWFESSVYYYDKVNVVSEGLITVQAILLLSCYSNAHYATDIQVNNMLTSVAIRFAQELGLNRLELIESLHSEQAELCRGIWWYCHFMDLDTCYKTGKPLLINLDDVSTLTEFDTGCPYSVPSDPIFTREYFNQNLSQTLVSLSMDSPHVYYHHYMLLLNRIRAKSYNELFSAKARRTLMNSLDMQVSVISRINEEMMILADSMDPLFRPMLYPMQVSEPSSPEFISFYRKHEQYLSEVRLIFQMTFFSHLMIINRVPYLANFPNMEENSSYSSLAFVGARALLNSLLASVDENISKFVGNTIQAYAFIAFLILLTQYLNSKTSPHLVEDFNLLARVSMEVFSKGCASKTKEDWERERIVNAKNVMAVLSARVMLKIMVGVTESELGLDLIQGNSKLQIHLDSCELIYPELFENLGNNEVPDFFNGVLFSQKQSVSSTEGKVGTVDSESNFGSTEQSDVGHQTMPQSPFNFSVPSPMPSSRPSTDPFSRSLSQFSQEQEINDVQLADFNDDAISNLLYSQAYGFTSVLFDGLNQSN</sequence>
<dbReference type="Pfam" id="PF00172">
    <property type="entry name" value="Zn_clus"/>
    <property type="match status" value="1"/>
</dbReference>
<evidence type="ECO:0000256" key="7">
    <source>
        <dbReference type="SAM" id="MobiDB-lite"/>
    </source>
</evidence>
<dbReference type="InterPro" id="IPR007219">
    <property type="entry name" value="XnlR_reg_dom"/>
</dbReference>
<feature type="region of interest" description="Disordered" evidence="7">
    <location>
        <begin position="1"/>
        <end position="22"/>
    </location>
</feature>
<evidence type="ECO:0000259" key="8">
    <source>
        <dbReference type="PROSITE" id="PS50048"/>
    </source>
</evidence>
<keyword evidence="4" id="KW-0238">DNA-binding</keyword>
<dbReference type="PROSITE" id="PS50048">
    <property type="entry name" value="ZN2_CY6_FUNGAL_2"/>
    <property type="match status" value="1"/>
</dbReference>
<evidence type="ECO:0000256" key="1">
    <source>
        <dbReference type="ARBA" id="ARBA00004123"/>
    </source>
</evidence>
<feature type="compositionally biased region" description="Low complexity" evidence="7">
    <location>
        <begin position="823"/>
        <end position="837"/>
    </location>
</feature>
<reference evidence="9 10" key="1">
    <citation type="submission" date="2024-01" db="EMBL/GenBank/DDBJ databases">
        <authorList>
            <consortium name="Genoscope - CEA"/>
            <person name="William W."/>
        </authorList>
    </citation>
    <scope>NUCLEOTIDE SEQUENCE [LARGE SCALE GENOMIC DNA]</scope>
    <source>
        <strain evidence="9 10">29B2s-10</strain>
    </source>
</reference>
<dbReference type="PANTHER" id="PTHR46910:SF37">
    <property type="entry name" value="ZN(II)2CYS6 TRANSCRIPTION FACTOR (EUROFUNG)"/>
    <property type="match status" value="1"/>
</dbReference>
<dbReference type="EMBL" id="OZ004259">
    <property type="protein sequence ID" value="CAK7916875.1"/>
    <property type="molecule type" value="Genomic_DNA"/>
</dbReference>
<feature type="domain" description="Zn(2)-C6 fungal-type" evidence="8">
    <location>
        <begin position="24"/>
        <end position="52"/>
    </location>
</feature>
<organism evidence="9 10">
    <name type="scientific">[Candida] anglica</name>
    <dbReference type="NCBI Taxonomy" id="148631"/>
    <lineage>
        <taxon>Eukaryota</taxon>
        <taxon>Fungi</taxon>
        <taxon>Dikarya</taxon>
        <taxon>Ascomycota</taxon>
        <taxon>Saccharomycotina</taxon>
        <taxon>Pichiomycetes</taxon>
        <taxon>Debaryomycetaceae</taxon>
        <taxon>Kurtzmaniella</taxon>
    </lineage>
</organism>